<evidence type="ECO:0000313" key="1">
    <source>
        <dbReference type="EMBL" id="MFD2591904.1"/>
    </source>
</evidence>
<gene>
    <name evidence="1" type="ORF">ACFSTE_13790</name>
</gene>
<sequence length="170" mass="20123">MIISIKDFVLTGRFGAISIGMHKDEVIDYLGTPYKISDYKNGRFGLYYNGFRFLYATSCKIYAITCQGFDDVFIEKPSTRVFALTNKIEIDTYFFTVSKPVQYKEIIRRIHAENIKYTEHQDKFWDKIIFDSGVEFLFNNWCEYPEDHTYDKNELILYGVRNFPTKSNNE</sequence>
<name>A0ABW5NA80_9FLAO</name>
<comment type="caution">
    <text evidence="1">The sequence shown here is derived from an EMBL/GenBank/DDBJ whole genome shotgun (WGS) entry which is preliminary data.</text>
</comment>
<dbReference type="Proteomes" id="UP001597459">
    <property type="component" value="Unassembled WGS sequence"/>
</dbReference>
<protein>
    <submittedName>
        <fullName evidence="1">Uncharacterized protein</fullName>
    </submittedName>
</protein>
<dbReference type="EMBL" id="JBHULX010000027">
    <property type="protein sequence ID" value="MFD2591904.1"/>
    <property type="molecule type" value="Genomic_DNA"/>
</dbReference>
<accession>A0ABW5NA80</accession>
<reference evidence="2" key="1">
    <citation type="journal article" date="2019" name="Int. J. Syst. Evol. Microbiol.">
        <title>The Global Catalogue of Microorganisms (GCM) 10K type strain sequencing project: providing services to taxonomists for standard genome sequencing and annotation.</title>
        <authorList>
            <consortium name="The Broad Institute Genomics Platform"/>
            <consortium name="The Broad Institute Genome Sequencing Center for Infectious Disease"/>
            <person name="Wu L."/>
            <person name="Ma J."/>
        </authorList>
    </citation>
    <scope>NUCLEOTIDE SEQUENCE [LARGE SCALE GENOMIC DNA]</scope>
    <source>
        <strain evidence="2">KCTC 42423</strain>
    </source>
</reference>
<organism evidence="1 2">
    <name type="scientific">Aquimarina hainanensis</name>
    <dbReference type="NCBI Taxonomy" id="1578017"/>
    <lineage>
        <taxon>Bacteria</taxon>
        <taxon>Pseudomonadati</taxon>
        <taxon>Bacteroidota</taxon>
        <taxon>Flavobacteriia</taxon>
        <taxon>Flavobacteriales</taxon>
        <taxon>Flavobacteriaceae</taxon>
        <taxon>Aquimarina</taxon>
    </lineage>
</organism>
<evidence type="ECO:0000313" key="2">
    <source>
        <dbReference type="Proteomes" id="UP001597459"/>
    </source>
</evidence>
<proteinExistence type="predicted"/>
<keyword evidence="2" id="KW-1185">Reference proteome</keyword>
<dbReference type="RefSeq" id="WP_176027542.1">
    <property type="nucleotide sequence ID" value="NZ_JBHSJV010000001.1"/>
</dbReference>